<comment type="catalytic activity">
    <reaction evidence="5">
        <text>Couples ATP hydrolysis with the unwinding of duplex DNA by translocating in the 3'-5' direction.</text>
        <dbReference type="EC" id="5.6.2.4"/>
    </reaction>
</comment>
<evidence type="ECO:0000259" key="8">
    <source>
        <dbReference type="PROSITE" id="PS51194"/>
    </source>
</evidence>
<keyword evidence="4" id="KW-0539">Nucleus</keyword>
<dbReference type="SUPFAM" id="SSF52540">
    <property type="entry name" value="P-loop containing nucleoside triphosphate hydrolases"/>
    <property type="match status" value="1"/>
</dbReference>
<feature type="domain" description="Helicase C-terminal" evidence="8">
    <location>
        <begin position="35"/>
        <end position="201"/>
    </location>
</feature>
<evidence type="ECO:0000256" key="2">
    <source>
        <dbReference type="ARBA" id="ARBA00023125"/>
    </source>
</evidence>
<evidence type="ECO:0000256" key="6">
    <source>
        <dbReference type="ARBA" id="ARBA00034808"/>
    </source>
</evidence>
<keyword evidence="3" id="KW-0413">Isomerase</keyword>
<dbReference type="Gene3D" id="3.40.50.300">
    <property type="entry name" value="P-loop containing nucleotide triphosphate hydrolases"/>
    <property type="match status" value="1"/>
</dbReference>
<dbReference type="PANTHER" id="PTHR13710:SF153">
    <property type="entry name" value="RECQ-LIKE DNA HELICASE BLM"/>
    <property type="match status" value="1"/>
</dbReference>
<dbReference type="PROSITE" id="PS51194">
    <property type="entry name" value="HELICASE_CTER"/>
    <property type="match status" value="1"/>
</dbReference>
<protein>
    <recommendedName>
        <fullName evidence="6">DNA 3'-5' helicase</fullName>
        <ecNumber evidence="6">5.6.2.4</ecNumber>
    </recommendedName>
    <alternativeName>
        <fullName evidence="7">DNA 3'-5' helicase BLM</fullName>
    </alternativeName>
</protein>
<dbReference type="EMBL" id="CALNXI010001602">
    <property type="protein sequence ID" value="CAH3173086.1"/>
    <property type="molecule type" value="Genomic_DNA"/>
</dbReference>
<proteinExistence type="inferred from homology"/>
<evidence type="ECO:0000256" key="7">
    <source>
        <dbReference type="ARBA" id="ARBA00044542"/>
    </source>
</evidence>
<evidence type="ECO:0000256" key="1">
    <source>
        <dbReference type="ARBA" id="ARBA00005446"/>
    </source>
</evidence>
<dbReference type="Proteomes" id="UP001159427">
    <property type="component" value="Unassembled WGS sequence"/>
</dbReference>
<sequence length="426" mass="48625">MENPYEIKKSPNKSNVTYSVEYMPKDSDHELYFGWLVDELIKIQSLCERTIIYCQTIKQSGIIYATIKGMLGKHMYVIDANDSKYVLVEMLHSCTPAANKQQILHSFQTEHGKIRVLIATIAFGMGVDCKGVHRIVHYGPSKNVEAYVQETGRAGRDGRQSHAYILYHGILLHHVEGDIKSVLKTEGCRQKALFQHFETVLEQFHKPHLCCDNCASTCECGESDCNQHAAFPKSEDLQAVFHSSREREVTAEKKKAVEVNLIKYHKLLVMKLFNTAANGNIKTLTNLQFMVGFSEHQISQVLKNLERIFTFSDILNVVEIWDRWHAEKILSVIADVFKDIENAVHVNTGSLYTEEGGDQYDFDDEFMDEWNELLQDDELFDMIIENMSLSKLQSSLIEEEINASSDMLEDGVPRAVLDTIESMNIN</sequence>
<dbReference type="InterPro" id="IPR001650">
    <property type="entry name" value="Helicase_C-like"/>
</dbReference>
<gene>
    <name evidence="9" type="ORF">PEVE_00008851</name>
</gene>
<keyword evidence="2" id="KW-0238">DNA-binding</keyword>
<evidence type="ECO:0000313" key="9">
    <source>
        <dbReference type="EMBL" id="CAH3173086.1"/>
    </source>
</evidence>
<dbReference type="Pfam" id="PF00271">
    <property type="entry name" value="Helicase_C"/>
    <property type="match status" value="1"/>
</dbReference>
<keyword evidence="10" id="KW-1185">Reference proteome</keyword>
<dbReference type="EC" id="5.6.2.4" evidence="6"/>
<organism evidence="9 10">
    <name type="scientific">Porites evermanni</name>
    <dbReference type="NCBI Taxonomy" id="104178"/>
    <lineage>
        <taxon>Eukaryota</taxon>
        <taxon>Metazoa</taxon>
        <taxon>Cnidaria</taxon>
        <taxon>Anthozoa</taxon>
        <taxon>Hexacorallia</taxon>
        <taxon>Scleractinia</taxon>
        <taxon>Fungiina</taxon>
        <taxon>Poritidae</taxon>
        <taxon>Porites</taxon>
    </lineage>
</organism>
<comment type="similarity">
    <text evidence="1">Belongs to the helicase family. RecQ subfamily.</text>
</comment>
<dbReference type="SMART" id="SM00490">
    <property type="entry name" value="HELICc"/>
    <property type="match status" value="1"/>
</dbReference>
<comment type="caution">
    <text evidence="9">The sequence shown here is derived from an EMBL/GenBank/DDBJ whole genome shotgun (WGS) entry which is preliminary data.</text>
</comment>
<evidence type="ECO:0000256" key="4">
    <source>
        <dbReference type="ARBA" id="ARBA00023242"/>
    </source>
</evidence>
<dbReference type="InterPro" id="IPR027417">
    <property type="entry name" value="P-loop_NTPase"/>
</dbReference>
<evidence type="ECO:0000256" key="5">
    <source>
        <dbReference type="ARBA" id="ARBA00034617"/>
    </source>
</evidence>
<evidence type="ECO:0000313" key="10">
    <source>
        <dbReference type="Proteomes" id="UP001159427"/>
    </source>
</evidence>
<reference evidence="9 10" key="1">
    <citation type="submission" date="2022-05" db="EMBL/GenBank/DDBJ databases">
        <authorList>
            <consortium name="Genoscope - CEA"/>
            <person name="William W."/>
        </authorList>
    </citation>
    <scope>NUCLEOTIDE SEQUENCE [LARGE SCALE GENOMIC DNA]</scope>
</reference>
<accession>A0ABN8R432</accession>
<feature type="non-terminal residue" evidence="9">
    <location>
        <position position="426"/>
    </location>
</feature>
<dbReference type="PANTHER" id="PTHR13710">
    <property type="entry name" value="DNA HELICASE RECQ FAMILY MEMBER"/>
    <property type="match status" value="1"/>
</dbReference>
<evidence type="ECO:0000256" key="3">
    <source>
        <dbReference type="ARBA" id="ARBA00023235"/>
    </source>
</evidence>
<name>A0ABN8R432_9CNID</name>